<dbReference type="EMBL" id="CAXKWB010044543">
    <property type="protein sequence ID" value="CAL4160845.1"/>
    <property type="molecule type" value="Genomic_DNA"/>
</dbReference>
<name>A0AAV2S6R4_MEGNR</name>
<evidence type="ECO:0000313" key="2">
    <source>
        <dbReference type="EMBL" id="CAL4160845.1"/>
    </source>
</evidence>
<feature type="region of interest" description="Disordered" evidence="1">
    <location>
        <begin position="542"/>
        <end position="612"/>
    </location>
</feature>
<dbReference type="GO" id="GO:0000278">
    <property type="term" value="P:mitotic cell cycle"/>
    <property type="evidence" value="ECO:0007669"/>
    <property type="project" value="TreeGrafter"/>
</dbReference>
<feature type="region of interest" description="Disordered" evidence="1">
    <location>
        <begin position="305"/>
        <end position="351"/>
    </location>
</feature>
<evidence type="ECO:0008006" key="4">
    <source>
        <dbReference type="Google" id="ProtNLM"/>
    </source>
</evidence>
<dbReference type="PANTHER" id="PTHR44414:SF1">
    <property type="entry name" value="PROTEIN NEDD1"/>
    <property type="match status" value="1"/>
</dbReference>
<dbReference type="GO" id="GO:0000922">
    <property type="term" value="C:spindle pole"/>
    <property type="evidence" value="ECO:0007669"/>
    <property type="project" value="TreeGrafter"/>
</dbReference>
<feature type="region of interest" description="Disordered" evidence="1">
    <location>
        <begin position="636"/>
        <end position="655"/>
    </location>
</feature>
<evidence type="ECO:0000256" key="1">
    <source>
        <dbReference type="SAM" id="MobiDB-lite"/>
    </source>
</evidence>
<reference evidence="2 3" key="1">
    <citation type="submission" date="2024-05" db="EMBL/GenBank/DDBJ databases">
        <authorList>
            <person name="Wallberg A."/>
        </authorList>
    </citation>
    <scope>NUCLEOTIDE SEQUENCE [LARGE SCALE GENOMIC DNA]</scope>
</reference>
<dbReference type="InterPro" id="IPR036322">
    <property type="entry name" value="WD40_repeat_dom_sf"/>
</dbReference>
<feature type="compositionally biased region" description="Polar residues" evidence="1">
    <location>
        <begin position="570"/>
        <end position="608"/>
    </location>
</feature>
<dbReference type="InterPro" id="IPR052818">
    <property type="entry name" value="NEDD1_Spindle_Assembly"/>
</dbReference>
<dbReference type="SUPFAM" id="SSF50978">
    <property type="entry name" value="WD40 repeat-like"/>
    <property type="match status" value="1"/>
</dbReference>
<dbReference type="GO" id="GO:0005813">
    <property type="term" value="C:centrosome"/>
    <property type="evidence" value="ECO:0007669"/>
    <property type="project" value="TreeGrafter"/>
</dbReference>
<dbReference type="GO" id="GO:0036064">
    <property type="term" value="C:ciliary basal body"/>
    <property type="evidence" value="ECO:0007669"/>
    <property type="project" value="TreeGrafter"/>
</dbReference>
<organism evidence="2 3">
    <name type="scientific">Meganyctiphanes norvegica</name>
    <name type="common">Northern krill</name>
    <name type="synonym">Thysanopoda norvegica</name>
    <dbReference type="NCBI Taxonomy" id="48144"/>
    <lineage>
        <taxon>Eukaryota</taxon>
        <taxon>Metazoa</taxon>
        <taxon>Ecdysozoa</taxon>
        <taxon>Arthropoda</taxon>
        <taxon>Crustacea</taxon>
        <taxon>Multicrustacea</taxon>
        <taxon>Malacostraca</taxon>
        <taxon>Eumalacostraca</taxon>
        <taxon>Eucarida</taxon>
        <taxon>Euphausiacea</taxon>
        <taxon>Euphausiidae</taxon>
        <taxon>Meganyctiphanes</taxon>
    </lineage>
</organism>
<proteinExistence type="predicted"/>
<dbReference type="Gene3D" id="2.130.10.10">
    <property type="entry name" value="YVTN repeat-like/Quinoprotein amine dehydrogenase"/>
    <property type="match status" value="2"/>
</dbReference>
<dbReference type="AlphaFoldDB" id="A0AAV2S6R4"/>
<dbReference type="GO" id="GO:0043015">
    <property type="term" value="F:gamma-tubulin binding"/>
    <property type="evidence" value="ECO:0007669"/>
    <property type="project" value="TreeGrafter"/>
</dbReference>
<dbReference type="Proteomes" id="UP001497623">
    <property type="component" value="Unassembled WGS sequence"/>
</dbReference>
<feature type="region of interest" description="Disordered" evidence="1">
    <location>
        <begin position="367"/>
        <end position="395"/>
    </location>
</feature>
<keyword evidence="3" id="KW-1185">Reference proteome</keyword>
<sequence>MSNILATGGNSVKLWDSANYSLCQDITSTNGAINGLSWAQDGQCLASLGKNGGEISLSAVNAKSAVSIGVVRGVENPTCIQFVNRNNRYLGVGNKQGSIIIWDIKSQSQKKAFNVMSGPVSGIKFSHNDSHIAASTSKGSIYIVSAINNSTSGPFHIFPNQAVTDLMYNTIKRSLLGLSSYSGVVCLFDTYASKVLHSYEAHAAPASSIAFSPINELLMISVGYDKKFNCFNVQTKKPAMTHRTTAPLTSCTFLSGGQHVALGTQTGQVLIHDLRNLRSPLHTLAAHSGEVSCIGLQHLGKTVPSEKTNLKVSKPATEAQKSPTSDQEPPPKEFPSETVPSPKTPVKDNEYDKLTIFSPIRQTESTLNPSDHEIVGCNTKKATPISSGSSGQWWDDVLSPKTQRKTADDARAALSHKSTASSLSSIISPVRGVGGGMTAGTADITAVFSPIRETSSVVAARGTLPATSYGDILFSPVRTSESVISKVPSITYTQGSPVNIQKQDDHLDKNLSTEFEQLLRNKENVKPIQESTGKINKEINVEGKEPKSKFNNDKHNENNIETNKKLTPRARTNTEAIAQPSSGSKLTKSVGSNITTTPARSMSRTNPASPRRRQFMKQLQATDLIENDTPVVKEESETLPTENLPTVRHNDSAPAGGELQMSLIRSCVRDVIEEFEENVNRRFMNLHSHLVKECIQQQDLMKQLFKVHSLNDELVQEVQRLQEENRHLRASY</sequence>
<evidence type="ECO:0000313" key="3">
    <source>
        <dbReference type="Proteomes" id="UP001497623"/>
    </source>
</evidence>
<dbReference type="InterPro" id="IPR001680">
    <property type="entry name" value="WD40_rpt"/>
</dbReference>
<accession>A0AAV2S6R4</accession>
<protein>
    <recommendedName>
        <fullName evidence="4">Protein NEDD1</fullName>
    </recommendedName>
</protein>
<dbReference type="GO" id="GO:0005737">
    <property type="term" value="C:cytoplasm"/>
    <property type="evidence" value="ECO:0007669"/>
    <property type="project" value="TreeGrafter"/>
</dbReference>
<dbReference type="SMART" id="SM00320">
    <property type="entry name" value="WD40"/>
    <property type="match status" value="6"/>
</dbReference>
<gene>
    <name evidence="2" type="ORF">MNOR_LOCUS32561</name>
</gene>
<feature type="compositionally biased region" description="Polar residues" evidence="1">
    <location>
        <begin position="380"/>
        <end position="392"/>
    </location>
</feature>
<dbReference type="GO" id="GO:0007020">
    <property type="term" value="P:microtubule nucleation"/>
    <property type="evidence" value="ECO:0007669"/>
    <property type="project" value="TreeGrafter"/>
</dbReference>
<feature type="compositionally biased region" description="Basic and acidic residues" evidence="1">
    <location>
        <begin position="542"/>
        <end position="564"/>
    </location>
</feature>
<comment type="caution">
    <text evidence="2">The sequence shown here is derived from an EMBL/GenBank/DDBJ whole genome shotgun (WGS) entry which is preliminary data.</text>
</comment>
<dbReference type="InterPro" id="IPR015943">
    <property type="entry name" value="WD40/YVTN_repeat-like_dom_sf"/>
</dbReference>
<dbReference type="PANTHER" id="PTHR44414">
    <property type="entry name" value="PROTEIN NEDD1"/>
    <property type="match status" value="1"/>
</dbReference>
<dbReference type="GO" id="GO:0005814">
    <property type="term" value="C:centriole"/>
    <property type="evidence" value="ECO:0007669"/>
    <property type="project" value="TreeGrafter"/>
</dbReference>